<protein>
    <submittedName>
        <fullName evidence="1">Uncharacterized protein</fullName>
    </submittedName>
</protein>
<organism evidence="1 2">
    <name type="scientific">Cupriavidus malaysiensis</name>
    <dbReference type="NCBI Taxonomy" id="367825"/>
    <lineage>
        <taxon>Bacteria</taxon>
        <taxon>Pseudomonadati</taxon>
        <taxon>Pseudomonadota</taxon>
        <taxon>Betaproteobacteria</taxon>
        <taxon>Burkholderiales</taxon>
        <taxon>Burkholderiaceae</taxon>
        <taxon>Cupriavidus</taxon>
    </lineage>
</organism>
<name>A0ABN4TK28_9BURK</name>
<reference evidence="1 2" key="1">
    <citation type="submission" date="2016-10" db="EMBL/GenBank/DDBJ databases">
        <title>Complete genome sequences of three Cupriavidus strains isolated from various Malaysian environments.</title>
        <authorList>
            <person name="Abdullah A.A.-A."/>
            <person name="Shafie N.A.H."/>
            <person name="Lau N.S."/>
        </authorList>
    </citation>
    <scope>NUCLEOTIDE SEQUENCE [LARGE SCALE GENOMIC DNA]</scope>
    <source>
        <strain evidence="1 2">USMAA1020</strain>
    </source>
</reference>
<sequence length="177" mass="20001">MTGAGAVAPLPRLIPRPGRYGFRACLPHIWYMTMERFTHVTTRNSPTSKTYQQPTYRDHPAGAVPITGEFTLTVDEAMYILSVAGQARHHHFDWVKLMDARTVWIGYDPSPTGGFTERRTKTVYMDAGIMVSPDNFHIQGRESNDGPLLKTMHIRMDDLVRDFALVLRDPDAKLKAA</sequence>
<keyword evidence="2" id="KW-1185">Reference proteome</keyword>
<proteinExistence type="predicted"/>
<evidence type="ECO:0000313" key="1">
    <source>
        <dbReference type="EMBL" id="AOZ05825.1"/>
    </source>
</evidence>
<gene>
    <name evidence="1" type="ORF">BKK80_08375</name>
</gene>
<evidence type="ECO:0000313" key="2">
    <source>
        <dbReference type="Proteomes" id="UP000177515"/>
    </source>
</evidence>
<dbReference type="EMBL" id="CP017754">
    <property type="protein sequence ID" value="AOZ05825.1"/>
    <property type="molecule type" value="Genomic_DNA"/>
</dbReference>
<dbReference type="Proteomes" id="UP000177515">
    <property type="component" value="Chromosome 1"/>
</dbReference>
<accession>A0ABN4TK28</accession>